<protein>
    <submittedName>
        <fullName evidence="1">Uncharacterized protein</fullName>
    </submittedName>
</protein>
<name>A0A2H3D333_ARMGA</name>
<accession>A0A2H3D333</accession>
<reference evidence="2" key="1">
    <citation type="journal article" date="2017" name="Nat. Ecol. Evol.">
        <title>Genome expansion and lineage-specific genetic innovations in the forest pathogenic fungi Armillaria.</title>
        <authorList>
            <person name="Sipos G."/>
            <person name="Prasanna A.N."/>
            <person name="Walter M.C."/>
            <person name="O'Connor E."/>
            <person name="Balint B."/>
            <person name="Krizsan K."/>
            <person name="Kiss B."/>
            <person name="Hess J."/>
            <person name="Varga T."/>
            <person name="Slot J."/>
            <person name="Riley R."/>
            <person name="Boka B."/>
            <person name="Rigling D."/>
            <person name="Barry K."/>
            <person name="Lee J."/>
            <person name="Mihaltcheva S."/>
            <person name="LaButti K."/>
            <person name="Lipzen A."/>
            <person name="Waldron R."/>
            <person name="Moloney N.M."/>
            <person name="Sperisen C."/>
            <person name="Kredics L."/>
            <person name="Vagvoelgyi C."/>
            <person name="Patrignani A."/>
            <person name="Fitzpatrick D."/>
            <person name="Nagy I."/>
            <person name="Doyle S."/>
            <person name="Anderson J.B."/>
            <person name="Grigoriev I.V."/>
            <person name="Gueldener U."/>
            <person name="Muensterkoetter M."/>
            <person name="Nagy L.G."/>
        </authorList>
    </citation>
    <scope>NUCLEOTIDE SEQUENCE [LARGE SCALE GENOMIC DNA]</scope>
    <source>
        <strain evidence="2">Ar21-2</strain>
    </source>
</reference>
<gene>
    <name evidence="1" type="ORF">ARMGADRAFT_1167965</name>
</gene>
<evidence type="ECO:0000313" key="1">
    <source>
        <dbReference type="EMBL" id="PBK88500.1"/>
    </source>
</evidence>
<sequence length="160" mass="18284">MLCRELEQLPDLLSNLASDLRRPALKYAPNAFVLLTYFHHYNDDTLPQNLYGFSEHVHERNVATLENITSGARSIFTALDAIISGPYSNDIHLLIYLWAVRASLGDQRNMLAHPVPDIAFASKTLHEMIPDSDQKALMEQILPSLVEEDGVNEHIRYFHW</sequence>
<proteinExistence type="predicted"/>
<evidence type="ECO:0000313" key="2">
    <source>
        <dbReference type="Proteomes" id="UP000217790"/>
    </source>
</evidence>
<dbReference type="Proteomes" id="UP000217790">
    <property type="component" value="Unassembled WGS sequence"/>
</dbReference>
<dbReference type="InParanoid" id="A0A2H3D333"/>
<dbReference type="EMBL" id="KZ293672">
    <property type="protein sequence ID" value="PBK88500.1"/>
    <property type="molecule type" value="Genomic_DNA"/>
</dbReference>
<organism evidence="1 2">
    <name type="scientific">Armillaria gallica</name>
    <name type="common">Bulbous honey fungus</name>
    <name type="synonym">Armillaria bulbosa</name>
    <dbReference type="NCBI Taxonomy" id="47427"/>
    <lineage>
        <taxon>Eukaryota</taxon>
        <taxon>Fungi</taxon>
        <taxon>Dikarya</taxon>
        <taxon>Basidiomycota</taxon>
        <taxon>Agaricomycotina</taxon>
        <taxon>Agaricomycetes</taxon>
        <taxon>Agaricomycetidae</taxon>
        <taxon>Agaricales</taxon>
        <taxon>Marasmiineae</taxon>
        <taxon>Physalacriaceae</taxon>
        <taxon>Armillaria</taxon>
    </lineage>
</organism>
<keyword evidence="2" id="KW-1185">Reference proteome</keyword>
<dbReference type="OrthoDB" id="3041485at2759"/>
<dbReference type="AlphaFoldDB" id="A0A2H3D333"/>